<sequence length="642" mass="70515">MNNITSIKQQAADNFAAQFPILVQRGIDEPTWNALCNTIYPGANPDSVVMAIDYCKARGLDILLKPVHLVPMQVTDARSKEKVWRDVPMPGIGMYRIQADRSGNYAGADEPVFGPDVTEEFQDPYNQSAKIKVTYPQWCKYTVYKMVNGQRVAFHALERWKENYATQSGKTECPNAMWRKRPYAQLAKCFDSETEVLTSEGFQRFAQVTGRILQVTDAGLEYTDAVPFVQSYDGPMVVADGTRLNFCVTPNHDMITNQGRVEAGLLYEQATTDSDKWSIPRTVLGNRGDAPFSDSLLALVGYLLADGSHTGYHQYRIAVSRPYKVLALDSLKLHMRKTIKRDAGRISGGDRPITTTSNKQSFTYDAALVNGIMCHDKSVSPEWALSLSVRQARIVVDALLEFDGSHNGSVRRLHQSNANVIKAFEVLAVQAGYSISVAAVQNSDLGQCSRFTLSETISSPVVKGVEKNRASLTIQPNIGGQVWCVTVPSGVIVVRRKGLSMLCGNCTEAQALRKAWPEIGSEPTAEEMEGKEIIINEIPGSQPQHGAPAKSRTLDAIRGQSTESVTLEHEQMAEPAQADHANAYADHCAAIEGASDTAEWQHAYTTAWTWANETGDQNIIAGIKQIAGERKKQLSAGHGAQQ</sequence>
<organism evidence="3 4">
    <name type="scientific">Aeromonas caviae</name>
    <name type="common">Aeromonas punctata</name>
    <dbReference type="NCBI Taxonomy" id="648"/>
    <lineage>
        <taxon>Bacteria</taxon>
        <taxon>Pseudomonadati</taxon>
        <taxon>Pseudomonadota</taxon>
        <taxon>Gammaproteobacteria</taxon>
        <taxon>Aeromonadales</taxon>
        <taxon>Aeromonadaceae</taxon>
        <taxon>Aeromonas</taxon>
    </lineage>
</organism>
<dbReference type="Gene3D" id="3.10.28.10">
    <property type="entry name" value="Homing endonucleases"/>
    <property type="match status" value="1"/>
</dbReference>
<dbReference type="GO" id="GO:0003677">
    <property type="term" value="F:DNA binding"/>
    <property type="evidence" value="ECO:0007669"/>
    <property type="project" value="InterPro"/>
</dbReference>
<dbReference type="SUPFAM" id="SSF51294">
    <property type="entry name" value="Hedgehog/intein (Hint) domain"/>
    <property type="match status" value="1"/>
</dbReference>
<proteinExistence type="predicted"/>
<protein>
    <recommendedName>
        <fullName evidence="5">Phage recombination protein Bet</fullName>
    </recommendedName>
</protein>
<evidence type="ECO:0008006" key="5">
    <source>
        <dbReference type="Google" id="ProtNLM"/>
    </source>
</evidence>
<evidence type="ECO:0000313" key="3">
    <source>
        <dbReference type="EMBL" id="GJA63211.1"/>
    </source>
</evidence>
<dbReference type="AlphaFoldDB" id="A0AA37CXZ8"/>
<keyword evidence="2" id="KW-0651">Protein splicing</keyword>
<gene>
    <name evidence="3" type="ORF">KAM351_18220</name>
</gene>
<evidence type="ECO:0000256" key="2">
    <source>
        <dbReference type="ARBA" id="ARBA00023000"/>
    </source>
</evidence>
<keyword evidence="1" id="KW-0068">Autocatalytic cleavage</keyword>
<dbReference type="InterPro" id="IPR006141">
    <property type="entry name" value="Intein_N"/>
</dbReference>
<comment type="caution">
    <text evidence="3">The sequence shown here is derived from an EMBL/GenBank/DDBJ whole genome shotgun (WGS) entry which is preliminary data.</text>
</comment>
<name>A0AA37CXZ8_AERCA</name>
<dbReference type="GO" id="GO:0016539">
    <property type="term" value="P:intein-mediated protein splicing"/>
    <property type="evidence" value="ECO:0007669"/>
    <property type="project" value="InterPro"/>
</dbReference>
<reference evidence="3" key="1">
    <citation type="submission" date="2021-07" db="EMBL/GenBank/DDBJ databases">
        <title>Draft genome sequence of carbapenem-resistant Aeromonas spp. in Japan.</title>
        <authorList>
            <person name="Maehana S."/>
            <person name="Suzuki M."/>
            <person name="Kitasato H."/>
        </authorList>
    </citation>
    <scope>NUCLEOTIDE SEQUENCE</scope>
    <source>
        <strain evidence="3">KAM351</strain>
    </source>
</reference>
<dbReference type="InterPro" id="IPR018330">
    <property type="entry name" value="RecT_fam"/>
</dbReference>
<dbReference type="InterPro" id="IPR036844">
    <property type="entry name" value="Hint_dom_sf"/>
</dbReference>
<dbReference type="Proteomes" id="UP000886934">
    <property type="component" value="Unassembled WGS sequence"/>
</dbReference>
<dbReference type="InterPro" id="IPR027434">
    <property type="entry name" value="Homing_endonucl"/>
</dbReference>
<dbReference type="RefSeq" id="WP_223940115.1">
    <property type="nucleotide sequence ID" value="NZ_BPNN01000022.1"/>
</dbReference>
<evidence type="ECO:0000256" key="1">
    <source>
        <dbReference type="ARBA" id="ARBA00022813"/>
    </source>
</evidence>
<accession>A0AA37CXZ8</accession>
<dbReference type="PROSITE" id="PS50817">
    <property type="entry name" value="INTEIN_N_TER"/>
    <property type="match status" value="1"/>
</dbReference>
<dbReference type="GO" id="GO:0006259">
    <property type="term" value="P:DNA metabolic process"/>
    <property type="evidence" value="ECO:0007669"/>
    <property type="project" value="InterPro"/>
</dbReference>
<dbReference type="Pfam" id="PF03837">
    <property type="entry name" value="RecT"/>
    <property type="match status" value="1"/>
</dbReference>
<dbReference type="EMBL" id="BPNN01000022">
    <property type="protein sequence ID" value="GJA63211.1"/>
    <property type="molecule type" value="Genomic_DNA"/>
</dbReference>
<evidence type="ECO:0000313" key="4">
    <source>
        <dbReference type="Proteomes" id="UP000886934"/>
    </source>
</evidence>